<gene>
    <name evidence="5" type="ORF">DYY88_04760</name>
</gene>
<protein>
    <recommendedName>
        <fullName evidence="4">TauD/TfdA-like domain-containing protein</fullName>
    </recommendedName>
</protein>
<reference evidence="5 6" key="1">
    <citation type="submission" date="2018-11" db="EMBL/GenBank/DDBJ databases">
        <title>Whole genome sequencing of an environmental sample.</title>
        <authorList>
            <person name="Sarangi A.N."/>
            <person name="Singh D."/>
            <person name="Tripathy S."/>
        </authorList>
    </citation>
    <scope>NUCLEOTIDE SEQUENCE [LARGE SCALE GENOMIC DNA]</scope>
    <source>
        <strain evidence="5 6">Lakshadweep</strain>
    </source>
</reference>
<dbReference type="AlphaFoldDB" id="A0A4Q7EGW5"/>
<evidence type="ECO:0000256" key="2">
    <source>
        <dbReference type="ARBA" id="ARBA00023002"/>
    </source>
</evidence>
<dbReference type="InterPro" id="IPR003819">
    <property type="entry name" value="TauD/TfdA-like"/>
</dbReference>
<dbReference type="OrthoDB" id="581608at2"/>
<keyword evidence="2" id="KW-0560">Oxidoreductase</keyword>
<dbReference type="InterPro" id="IPR042098">
    <property type="entry name" value="TauD-like_sf"/>
</dbReference>
<evidence type="ECO:0000313" key="6">
    <source>
        <dbReference type="Proteomes" id="UP000292459"/>
    </source>
</evidence>
<evidence type="ECO:0000256" key="1">
    <source>
        <dbReference type="ARBA" id="ARBA00001954"/>
    </source>
</evidence>
<sequence length="336" mass="37169">MRLPQRGDRAPSPSRRATSWPLSQSFDVTMLRNGNLFSCGQPSRLPKLRQDICPAKLDFIQPCFLNPCNPKSMTRLHLAQFVGPTGQLATEATRKLAAELLTALRTPPHWLVLVTDQQPIDLDGVINLLTAMGQPQAIADRDLPRISTTKIQVDTQQAARPGKVTRYSRTPDALPLHTDCSNKTVPPNLVAFAMARPDPQGGGESVMLSAADLVHDLPADLVSHLRQPIFPFTAKKRYPILQGEGDEVQIRYYRQQINSALSQQCTLSDAAQAAIDELERYLALSQRSVRFAMQAGEVVIMDNRRVLHGRSAMAANSPRLMHRFRLSVPALSTVEA</sequence>
<dbReference type="SUPFAM" id="SSF51197">
    <property type="entry name" value="Clavaminate synthase-like"/>
    <property type="match status" value="1"/>
</dbReference>
<dbReference type="InterPro" id="IPR050411">
    <property type="entry name" value="AlphaKG_dependent_hydroxylases"/>
</dbReference>
<evidence type="ECO:0000313" key="5">
    <source>
        <dbReference type="EMBL" id="RZM82553.1"/>
    </source>
</evidence>
<proteinExistence type="predicted"/>
<dbReference type="Pfam" id="PF02668">
    <property type="entry name" value="TauD"/>
    <property type="match status" value="1"/>
</dbReference>
<comment type="caution">
    <text evidence="5">The sequence shown here is derived from an EMBL/GenBank/DDBJ whole genome shotgun (WGS) entry which is preliminary data.</text>
</comment>
<dbReference type="Proteomes" id="UP000292459">
    <property type="component" value="Unassembled WGS sequence"/>
</dbReference>
<dbReference type="PANTHER" id="PTHR10696:SF56">
    <property type="entry name" value="TAUD_TFDA-LIKE DOMAIN-CONTAINING PROTEIN"/>
    <property type="match status" value="1"/>
</dbReference>
<evidence type="ECO:0000256" key="3">
    <source>
        <dbReference type="ARBA" id="ARBA00023194"/>
    </source>
</evidence>
<evidence type="ECO:0000259" key="4">
    <source>
        <dbReference type="Pfam" id="PF02668"/>
    </source>
</evidence>
<dbReference type="GO" id="GO:0016491">
    <property type="term" value="F:oxidoreductase activity"/>
    <property type="evidence" value="ECO:0007669"/>
    <property type="project" value="UniProtKB-KW"/>
</dbReference>
<name>A0A4Q7EGW5_9CYAN</name>
<dbReference type="PANTHER" id="PTHR10696">
    <property type="entry name" value="GAMMA-BUTYROBETAINE HYDROXYLASE-RELATED"/>
    <property type="match status" value="1"/>
</dbReference>
<dbReference type="Gene3D" id="3.60.130.10">
    <property type="entry name" value="Clavaminate synthase-like"/>
    <property type="match status" value="1"/>
</dbReference>
<keyword evidence="6" id="KW-1185">Reference proteome</keyword>
<organism evidence="5 6">
    <name type="scientific">Leptolyngbya iicbica LK</name>
    <dbReference type="NCBI Taxonomy" id="2294035"/>
    <lineage>
        <taxon>Bacteria</taxon>
        <taxon>Bacillati</taxon>
        <taxon>Cyanobacteriota</taxon>
        <taxon>Cyanophyceae</taxon>
        <taxon>Leptolyngbyales</taxon>
        <taxon>Leptolyngbyaceae</taxon>
        <taxon>Leptolyngbya group</taxon>
        <taxon>Leptolyngbya</taxon>
        <taxon>Leptolyngbya iicbica</taxon>
    </lineage>
</organism>
<comment type="cofactor">
    <cofactor evidence="1">
        <name>Fe(2+)</name>
        <dbReference type="ChEBI" id="CHEBI:29033"/>
    </cofactor>
</comment>
<accession>A0A4Q7EGW5</accession>
<dbReference type="GO" id="GO:0017000">
    <property type="term" value="P:antibiotic biosynthetic process"/>
    <property type="evidence" value="ECO:0007669"/>
    <property type="project" value="UniProtKB-KW"/>
</dbReference>
<feature type="domain" description="TauD/TfdA-like" evidence="4">
    <location>
        <begin position="96"/>
        <end position="323"/>
    </location>
</feature>
<dbReference type="EMBL" id="QVFV01000001">
    <property type="protein sequence ID" value="RZM82553.1"/>
    <property type="molecule type" value="Genomic_DNA"/>
</dbReference>
<keyword evidence="3" id="KW-0045">Antibiotic biosynthesis</keyword>